<dbReference type="EnsemblPlants" id="Solyc01g017875.1.1">
    <property type="protein sequence ID" value="Solyc01g017875.1.1"/>
    <property type="gene ID" value="Solyc01g017875.1"/>
</dbReference>
<protein>
    <recommendedName>
        <fullName evidence="1">Reverse transcriptase/retrotransposon-derived protein RNase H-like domain-containing protein</fullName>
    </recommendedName>
</protein>
<dbReference type="SUPFAM" id="SSF56672">
    <property type="entry name" value="DNA/RNA polymerases"/>
    <property type="match status" value="1"/>
</dbReference>
<reference evidence="2" key="1">
    <citation type="journal article" date="2012" name="Nature">
        <title>The tomato genome sequence provides insights into fleshy fruit evolution.</title>
        <authorList>
            <consortium name="Tomato Genome Consortium"/>
        </authorList>
    </citation>
    <scope>NUCLEOTIDE SEQUENCE [LARGE SCALE GENOMIC DNA]</scope>
    <source>
        <strain evidence="2">cv. Heinz 1706</strain>
    </source>
</reference>
<dbReference type="PANTHER" id="PTHR33064:SF37">
    <property type="entry name" value="RIBONUCLEASE H"/>
    <property type="match status" value="1"/>
</dbReference>
<dbReference type="Gene3D" id="3.30.70.270">
    <property type="match status" value="2"/>
</dbReference>
<dbReference type="STRING" id="4081.A0A3Q7EBZ1"/>
<dbReference type="InterPro" id="IPR043502">
    <property type="entry name" value="DNA/RNA_pol_sf"/>
</dbReference>
<evidence type="ECO:0000259" key="1">
    <source>
        <dbReference type="Pfam" id="PF17919"/>
    </source>
</evidence>
<name>A0A3Q7EBZ1_SOLLC</name>
<dbReference type="Gramene" id="Solyc01g017875.1.1">
    <property type="protein sequence ID" value="Solyc01g017875.1.1"/>
    <property type="gene ID" value="Solyc01g017875.1"/>
</dbReference>
<dbReference type="Proteomes" id="UP000004994">
    <property type="component" value="Chromosome 1"/>
</dbReference>
<organism evidence="2">
    <name type="scientific">Solanum lycopersicum</name>
    <name type="common">Tomato</name>
    <name type="synonym">Lycopersicon esculentum</name>
    <dbReference type="NCBI Taxonomy" id="4081"/>
    <lineage>
        <taxon>Eukaryota</taxon>
        <taxon>Viridiplantae</taxon>
        <taxon>Streptophyta</taxon>
        <taxon>Embryophyta</taxon>
        <taxon>Tracheophyta</taxon>
        <taxon>Spermatophyta</taxon>
        <taxon>Magnoliopsida</taxon>
        <taxon>eudicotyledons</taxon>
        <taxon>Gunneridae</taxon>
        <taxon>Pentapetalae</taxon>
        <taxon>asterids</taxon>
        <taxon>lamiids</taxon>
        <taxon>Solanales</taxon>
        <taxon>Solanaceae</taxon>
        <taxon>Solanoideae</taxon>
        <taxon>Solaneae</taxon>
        <taxon>Solanum</taxon>
        <taxon>Solanum subgen. Lycopersicon</taxon>
    </lineage>
</organism>
<dbReference type="InterPro" id="IPR051320">
    <property type="entry name" value="Viral_Replic_Matur_Polypro"/>
</dbReference>
<dbReference type="AlphaFoldDB" id="A0A3Q7EBZ1"/>
<dbReference type="InParanoid" id="A0A3Q7EBZ1"/>
<dbReference type="InterPro" id="IPR041577">
    <property type="entry name" value="RT_RNaseH_2"/>
</dbReference>
<accession>A0A3Q7EBZ1</accession>
<evidence type="ECO:0000313" key="2">
    <source>
        <dbReference type="EnsemblPlants" id="Solyc01g017875.1.1"/>
    </source>
</evidence>
<dbReference type="Pfam" id="PF17919">
    <property type="entry name" value="RT_RNaseH_2"/>
    <property type="match status" value="1"/>
</dbReference>
<reference evidence="2" key="2">
    <citation type="submission" date="2019-01" db="UniProtKB">
        <authorList>
            <consortium name="EnsemblPlants"/>
        </authorList>
    </citation>
    <scope>IDENTIFICATION</scope>
    <source>
        <strain evidence="2">cv. Heinz 1706</strain>
    </source>
</reference>
<proteinExistence type="predicted"/>
<sequence length="388" mass="44710">MTQEGHYYFLVMPFALYNALSTFKATMNEVFRMEEHFLHLQIVLGLLRQHQLVAKRSKCQFCQTADDYLGYVISKHGLRVGPIMISAIREWPPPRNVKQVRSFLWFAGYYRRFIHHYAVIAGPLTDLLSFIPFAWTDATQVAFDTLKEKLSDVPVLALSNLTGEFQLVTDASGKGIGAVLSQKRHPRAYFIQKICNKMHKASTYHQVMFVITQAISKWRQYLLGRRYTIYTEQKSLKSLKNQTIHTPEQQILLSKLVGFEFKFMYRPVRGYDLENELKTLYQTNPELTTLQQTVHDQATPNLLFFRGHLVIPADSPLRQTRLQELHDTTVGGNVGVIQQMKDSHQLLVGLLQPLPIPSMVLALLKSNLARAHNPMNGFADKNRRELTY</sequence>
<dbReference type="OMA" id="IREWPPP"/>
<dbReference type="PANTHER" id="PTHR33064">
    <property type="entry name" value="POL PROTEIN"/>
    <property type="match status" value="1"/>
</dbReference>
<keyword evidence="3" id="KW-1185">Reference proteome</keyword>
<dbReference type="FunFam" id="3.30.70.270:FF:000020">
    <property type="entry name" value="Transposon Tf2-6 polyprotein-like Protein"/>
    <property type="match status" value="1"/>
</dbReference>
<feature type="domain" description="Reverse transcriptase/retrotransposon-derived protein RNase H-like" evidence="1">
    <location>
        <begin position="135"/>
        <end position="229"/>
    </location>
</feature>
<evidence type="ECO:0000313" key="3">
    <source>
        <dbReference type="Proteomes" id="UP000004994"/>
    </source>
</evidence>
<dbReference type="InterPro" id="IPR043128">
    <property type="entry name" value="Rev_trsase/Diguanyl_cyclase"/>
</dbReference>